<feature type="domain" description="DUF4005" evidence="5">
    <location>
        <begin position="289"/>
        <end position="357"/>
    </location>
</feature>
<sequence length="372" mass="43351">MAKKKGLFTILKRIFISEAHSDKKEKRRRWTFWKLKVKKRLPSIAAPPENGTRHEEHKEESVSDMDEASHVSCSPQLDSIEKLETADLVAQYQMFLNREEEVLASTRIQTAFRGYLARKALRALKGIVKLQAYIRGRSVRRQAMTTLKRLQSVVNIQSQVCGKRTQLPRCNQRDYDEDCKMFSDNILKVDKNGHKRWDDSLLTKEEAKAVVMSKKEAELRRERIKEYAVTHRKSVESYQRRSSWLEEWVGTQRTKSKELEDLNLSLKPKPKDEMLNKTPRRFLTKNNNNHRRQVSISEEEEQNPGGAVAVVTPTYMVATESAKAKSRSLMRSPRIRSRSFDTQLESYSPYKNKMCLKSSVMSHTLLTSYTYD</sequence>
<dbReference type="CDD" id="cd23767">
    <property type="entry name" value="IQCD"/>
    <property type="match status" value="1"/>
</dbReference>
<gene>
    <name evidence="6" type="ORF">BOLC2T06558H</name>
</gene>
<name>A0A3P6D7X9_BRAOL</name>
<dbReference type="Pfam" id="PF00612">
    <property type="entry name" value="IQ"/>
    <property type="match status" value="2"/>
</dbReference>
<dbReference type="Gene3D" id="1.20.5.190">
    <property type="match status" value="1"/>
</dbReference>
<organism evidence="6">
    <name type="scientific">Brassica oleracea</name>
    <name type="common">Wild cabbage</name>
    <dbReference type="NCBI Taxonomy" id="3712"/>
    <lineage>
        <taxon>Eukaryota</taxon>
        <taxon>Viridiplantae</taxon>
        <taxon>Streptophyta</taxon>
        <taxon>Embryophyta</taxon>
        <taxon>Tracheophyta</taxon>
        <taxon>Spermatophyta</taxon>
        <taxon>Magnoliopsida</taxon>
        <taxon>eudicotyledons</taxon>
        <taxon>Gunneridae</taxon>
        <taxon>Pentapetalae</taxon>
        <taxon>rosids</taxon>
        <taxon>malvids</taxon>
        <taxon>Brassicales</taxon>
        <taxon>Brassicaceae</taxon>
        <taxon>Brassiceae</taxon>
        <taxon>Brassica</taxon>
    </lineage>
</organism>
<dbReference type="GO" id="GO:0005516">
    <property type="term" value="F:calmodulin binding"/>
    <property type="evidence" value="ECO:0007669"/>
    <property type="project" value="UniProtKB-KW"/>
</dbReference>
<dbReference type="PROSITE" id="PS50096">
    <property type="entry name" value="IQ"/>
    <property type="match status" value="2"/>
</dbReference>
<keyword evidence="1" id="KW-0112">Calmodulin-binding</keyword>
<evidence type="ECO:0000256" key="2">
    <source>
        <dbReference type="ARBA" id="ARBA00024341"/>
    </source>
</evidence>
<dbReference type="Pfam" id="PF13178">
    <property type="entry name" value="DUF4005"/>
    <property type="match status" value="1"/>
</dbReference>
<dbReference type="EMBL" id="LR031874">
    <property type="protein sequence ID" value="VDD19111.1"/>
    <property type="molecule type" value="Genomic_DNA"/>
</dbReference>
<dbReference type="PANTHER" id="PTHR32295:SF41">
    <property type="entry name" value="PROTEIN IQ-DOMAIN 11"/>
    <property type="match status" value="1"/>
</dbReference>
<feature type="region of interest" description="Disordered" evidence="4">
    <location>
        <begin position="44"/>
        <end position="68"/>
    </location>
</feature>
<dbReference type="InterPro" id="IPR025064">
    <property type="entry name" value="DUF4005"/>
</dbReference>
<comment type="subunit">
    <text evidence="3">Binds to multiple calmodulin (CaM) in the presence of Ca(2+) and CaM-like proteins.</text>
</comment>
<evidence type="ECO:0000259" key="5">
    <source>
        <dbReference type="Pfam" id="PF13178"/>
    </source>
</evidence>
<comment type="similarity">
    <text evidence="2">Belongs to the IQD family.</text>
</comment>
<evidence type="ECO:0000256" key="3">
    <source>
        <dbReference type="ARBA" id="ARBA00024378"/>
    </source>
</evidence>
<evidence type="ECO:0000256" key="1">
    <source>
        <dbReference type="ARBA" id="ARBA00022860"/>
    </source>
</evidence>
<dbReference type="InterPro" id="IPR000048">
    <property type="entry name" value="IQ_motif_EF-hand-BS"/>
</dbReference>
<proteinExistence type="inferred from homology"/>
<evidence type="ECO:0000313" key="6">
    <source>
        <dbReference type="EMBL" id="VDD19111.1"/>
    </source>
</evidence>
<accession>A0A3P6D7X9</accession>
<protein>
    <recommendedName>
        <fullName evidence="5">DUF4005 domain-containing protein</fullName>
    </recommendedName>
</protein>
<evidence type="ECO:0000256" key="4">
    <source>
        <dbReference type="SAM" id="MobiDB-lite"/>
    </source>
</evidence>
<dbReference type="SMART" id="SM00015">
    <property type="entry name" value="IQ"/>
    <property type="match status" value="2"/>
</dbReference>
<feature type="compositionally biased region" description="Basic and acidic residues" evidence="4">
    <location>
        <begin position="51"/>
        <end position="61"/>
    </location>
</feature>
<reference evidence="6" key="1">
    <citation type="submission" date="2018-11" db="EMBL/GenBank/DDBJ databases">
        <authorList>
            <consortium name="Genoscope - CEA"/>
            <person name="William W."/>
        </authorList>
    </citation>
    <scope>NUCLEOTIDE SEQUENCE</scope>
</reference>
<dbReference type="AlphaFoldDB" id="A0A3P6D7X9"/>
<dbReference type="PANTHER" id="PTHR32295">
    <property type="entry name" value="IQ-DOMAIN 5-RELATED"/>
    <property type="match status" value="1"/>
</dbReference>